<gene>
    <name evidence="3" type="ORF">BDV29DRAFT_187961</name>
</gene>
<evidence type="ECO:0000256" key="1">
    <source>
        <dbReference type="ARBA" id="ARBA00023242"/>
    </source>
</evidence>
<feature type="compositionally biased region" description="Polar residues" evidence="2">
    <location>
        <begin position="67"/>
        <end position="76"/>
    </location>
</feature>
<proteinExistence type="predicted"/>
<evidence type="ECO:0000313" key="3">
    <source>
        <dbReference type="EMBL" id="KAB8078452.1"/>
    </source>
</evidence>
<accession>A0A5N5XGE6</accession>
<dbReference type="GO" id="GO:0000976">
    <property type="term" value="F:transcription cis-regulatory region binding"/>
    <property type="evidence" value="ECO:0007669"/>
    <property type="project" value="TreeGrafter"/>
</dbReference>
<organism evidence="3 4">
    <name type="scientific">Aspergillus leporis</name>
    <dbReference type="NCBI Taxonomy" id="41062"/>
    <lineage>
        <taxon>Eukaryota</taxon>
        <taxon>Fungi</taxon>
        <taxon>Dikarya</taxon>
        <taxon>Ascomycota</taxon>
        <taxon>Pezizomycotina</taxon>
        <taxon>Eurotiomycetes</taxon>
        <taxon>Eurotiomycetidae</taxon>
        <taxon>Eurotiales</taxon>
        <taxon>Aspergillaceae</taxon>
        <taxon>Aspergillus</taxon>
        <taxon>Aspergillus subgen. Circumdati</taxon>
    </lineage>
</organism>
<evidence type="ECO:0000256" key="2">
    <source>
        <dbReference type="SAM" id="MobiDB-lite"/>
    </source>
</evidence>
<sequence length="520" mass="57452">MSTSRSGSSTSPLIRNGLGCLEKVDCRLLYVHVNPDGLQESDAAADDDDEEDEDEEDTNGEEEGQASHDNAGSNVFPSPRSLIQHKYQKPQSFPALASADTRDSRNYSIANLKAVTSFNGQSPQSASYHAQVSTHDYLPQPTSQSTYGFPPQRDHYRLGPLKGVPRTFSDASYTTDLQEACLIRYFVENLAPWFEATDRDRHLTLTVPGRAMFCPVLRYALFTASAGHTRKALKCRNNINGTATFDGISLLNHSEGSAICYHNICISYLIEISKDPKDPNADYNEDVLTASATLCFYEQIDAPSTGTDTEAYLKAVQFIVETQNDPSFYAAHTIHSPPHERNIHSSPAISLRHSACLIAPRQEIWSALHQHPNSYPTHEARVRKWMALKSFETAWEAHKPSSFKPVFYQPSNPGYSRYFQTIWHMNDSQVLAEQHMKLSRVLLAMSNPGIPRLGAGAGALNRGLEAELRAITRKVVGLGMSNRGGPALVTSAEALVRFLRELEFAHASPTGGIVGALRRA</sequence>
<dbReference type="PANTHER" id="PTHR37534:SF2">
    <property type="entry name" value="N-ACETYLTRANSFERASE DOMAIN-CONTAINING PROTEIN"/>
    <property type="match status" value="1"/>
</dbReference>
<dbReference type="AlphaFoldDB" id="A0A5N5XGE6"/>
<reference evidence="3 4" key="1">
    <citation type="submission" date="2019-04" db="EMBL/GenBank/DDBJ databases">
        <title>Friends and foes A comparative genomics study of 23 Aspergillus species from section Flavi.</title>
        <authorList>
            <consortium name="DOE Joint Genome Institute"/>
            <person name="Kjaerbolling I."/>
            <person name="Vesth T."/>
            <person name="Frisvad J.C."/>
            <person name="Nybo J.L."/>
            <person name="Theobald S."/>
            <person name="Kildgaard S."/>
            <person name="Isbrandt T."/>
            <person name="Kuo A."/>
            <person name="Sato A."/>
            <person name="Lyhne E.K."/>
            <person name="Kogle M.E."/>
            <person name="Wiebenga A."/>
            <person name="Kun R.S."/>
            <person name="Lubbers R.J."/>
            <person name="Makela M.R."/>
            <person name="Barry K."/>
            <person name="Chovatia M."/>
            <person name="Clum A."/>
            <person name="Daum C."/>
            <person name="Haridas S."/>
            <person name="He G."/>
            <person name="LaButti K."/>
            <person name="Lipzen A."/>
            <person name="Mondo S."/>
            <person name="Riley R."/>
            <person name="Salamov A."/>
            <person name="Simmons B.A."/>
            <person name="Magnuson J.K."/>
            <person name="Henrissat B."/>
            <person name="Mortensen U.H."/>
            <person name="Larsen T.O."/>
            <person name="Devries R.P."/>
            <person name="Grigoriev I.V."/>
            <person name="Machida M."/>
            <person name="Baker S.E."/>
            <person name="Andersen M.R."/>
        </authorList>
    </citation>
    <scope>NUCLEOTIDE SEQUENCE [LARGE SCALE GENOMIC DNA]</scope>
    <source>
        <strain evidence="3 4">CBS 151.66</strain>
    </source>
</reference>
<protein>
    <submittedName>
        <fullName evidence="3">Uncharacterized protein</fullName>
    </submittedName>
</protein>
<dbReference type="Proteomes" id="UP000326565">
    <property type="component" value="Unassembled WGS sequence"/>
</dbReference>
<dbReference type="OrthoDB" id="407832at2759"/>
<dbReference type="PANTHER" id="PTHR37534">
    <property type="entry name" value="TRANSCRIPTIONAL ACTIVATOR PROTEIN UGA3"/>
    <property type="match status" value="1"/>
</dbReference>
<dbReference type="GO" id="GO:0003700">
    <property type="term" value="F:DNA-binding transcription factor activity"/>
    <property type="evidence" value="ECO:0007669"/>
    <property type="project" value="TreeGrafter"/>
</dbReference>
<name>A0A5N5XGE6_9EURO</name>
<dbReference type="GO" id="GO:0005634">
    <property type="term" value="C:nucleus"/>
    <property type="evidence" value="ECO:0007669"/>
    <property type="project" value="TreeGrafter"/>
</dbReference>
<feature type="compositionally biased region" description="Acidic residues" evidence="2">
    <location>
        <begin position="43"/>
        <end position="64"/>
    </location>
</feature>
<feature type="region of interest" description="Disordered" evidence="2">
    <location>
        <begin position="35"/>
        <end position="78"/>
    </location>
</feature>
<keyword evidence="4" id="KW-1185">Reference proteome</keyword>
<dbReference type="GO" id="GO:0045944">
    <property type="term" value="P:positive regulation of transcription by RNA polymerase II"/>
    <property type="evidence" value="ECO:0007669"/>
    <property type="project" value="TreeGrafter"/>
</dbReference>
<keyword evidence="1" id="KW-0539">Nucleus</keyword>
<evidence type="ECO:0000313" key="4">
    <source>
        <dbReference type="Proteomes" id="UP000326565"/>
    </source>
</evidence>
<dbReference type="EMBL" id="ML732158">
    <property type="protein sequence ID" value="KAB8078452.1"/>
    <property type="molecule type" value="Genomic_DNA"/>
</dbReference>